<reference evidence="1" key="1">
    <citation type="submission" date="2020-01" db="EMBL/GenBank/DDBJ databases">
        <title>Genome sequence of Kobresia littledalei, the first chromosome-level genome in the family Cyperaceae.</title>
        <authorList>
            <person name="Qu G."/>
        </authorList>
    </citation>
    <scope>NUCLEOTIDE SEQUENCE</scope>
    <source>
        <strain evidence="1">C.B.Clarke</strain>
        <tissue evidence="1">Leaf</tissue>
    </source>
</reference>
<name>A0A833QJA8_9POAL</name>
<dbReference type="Proteomes" id="UP000623129">
    <property type="component" value="Unassembled WGS sequence"/>
</dbReference>
<dbReference type="AlphaFoldDB" id="A0A833QJA8"/>
<keyword evidence="2" id="KW-1185">Reference proteome</keyword>
<evidence type="ECO:0000313" key="2">
    <source>
        <dbReference type="Proteomes" id="UP000623129"/>
    </source>
</evidence>
<protein>
    <submittedName>
        <fullName evidence="1">Uncharacterized protein</fullName>
    </submittedName>
</protein>
<accession>A0A833QJA8</accession>
<comment type="caution">
    <text evidence="1">The sequence shown here is derived from an EMBL/GenBank/DDBJ whole genome shotgun (WGS) entry which is preliminary data.</text>
</comment>
<organism evidence="1 2">
    <name type="scientific">Carex littledalei</name>
    <dbReference type="NCBI Taxonomy" id="544730"/>
    <lineage>
        <taxon>Eukaryota</taxon>
        <taxon>Viridiplantae</taxon>
        <taxon>Streptophyta</taxon>
        <taxon>Embryophyta</taxon>
        <taxon>Tracheophyta</taxon>
        <taxon>Spermatophyta</taxon>
        <taxon>Magnoliopsida</taxon>
        <taxon>Liliopsida</taxon>
        <taxon>Poales</taxon>
        <taxon>Cyperaceae</taxon>
        <taxon>Cyperoideae</taxon>
        <taxon>Cariceae</taxon>
        <taxon>Carex</taxon>
        <taxon>Carex subgen. Euthyceras</taxon>
    </lineage>
</organism>
<evidence type="ECO:0000313" key="1">
    <source>
        <dbReference type="EMBL" id="KAF3321083.1"/>
    </source>
</evidence>
<dbReference type="EMBL" id="SWLB01000027">
    <property type="protein sequence ID" value="KAF3321083.1"/>
    <property type="molecule type" value="Genomic_DNA"/>
</dbReference>
<sequence>MDPTSQRKRRNTTTPANIVASGGLLEPLELDLFAFGGSIWLPKVRKGKLDKCEVRSEKYLKPDPKCEREERGESALIAGESRGAFRRNPKALAATMVTEDKAVAMGAGEYCPRF</sequence>
<gene>
    <name evidence="1" type="ORF">FCM35_KLT14336</name>
</gene>
<proteinExistence type="predicted"/>